<proteinExistence type="predicted"/>
<dbReference type="Pfam" id="PF02892">
    <property type="entry name" value="zf-BED"/>
    <property type="match status" value="1"/>
</dbReference>
<evidence type="ECO:0000256" key="2">
    <source>
        <dbReference type="ARBA" id="ARBA00022723"/>
    </source>
</evidence>
<sequence>MWGHFTVKFDQKENAEIAYCNHCTKTFKLGGMTNASTGNLIRHMRLDHPGIYSKGEKPEEKFVFSKDRYRESIIKWIVNSDQPFCECQQNDFVNLLKSLNPDAPPLSAQ</sequence>
<name>A0A9Q0RVK2_9DIPT</name>
<keyword evidence="3 8" id="KW-0863">Zinc-finger</keyword>
<dbReference type="GO" id="GO:0009791">
    <property type="term" value="P:post-embryonic development"/>
    <property type="evidence" value="ECO:0007669"/>
    <property type="project" value="UniProtKB-ARBA"/>
</dbReference>
<evidence type="ECO:0000256" key="8">
    <source>
        <dbReference type="PROSITE-ProRule" id="PRU00027"/>
    </source>
</evidence>
<comment type="subcellular location">
    <subcellularLocation>
        <location evidence="1">Nucleus</location>
    </subcellularLocation>
</comment>
<dbReference type="SUPFAM" id="SSF57667">
    <property type="entry name" value="beta-beta-alpha zinc fingers"/>
    <property type="match status" value="1"/>
</dbReference>
<dbReference type="GO" id="GO:0008270">
    <property type="term" value="F:zinc ion binding"/>
    <property type="evidence" value="ECO:0007669"/>
    <property type="project" value="UniProtKB-KW"/>
</dbReference>
<keyword evidence="5" id="KW-0805">Transcription regulation</keyword>
<keyword evidence="2" id="KW-0479">Metal-binding</keyword>
<dbReference type="GO" id="GO:0003677">
    <property type="term" value="F:DNA binding"/>
    <property type="evidence" value="ECO:0007669"/>
    <property type="project" value="InterPro"/>
</dbReference>
<evidence type="ECO:0000259" key="9">
    <source>
        <dbReference type="PROSITE" id="PS50808"/>
    </source>
</evidence>
<organism evidence="10 11">
    <name type="scientific">Pseudolycoriella hygida</name>
    <dbReference type="NCBI Taxonomy" id="35572"/>
    <lineage>
        <taxon>Eukaryota</taxon>
        <taxon>Metazoa</taxon>
        <taxon>Ecdysozoa</taxon>
        <taxon>Arthropoda</taxon>
        <taxon>Hexapoda</taxon>
        <taxon>Insecta</taxon>
        <taxon>Pterygota</taxon>
        <taxon>Neoptera</taxon>
        <taxon>Endopterygota</taxon>
        <taxon>Diptera</taxon>
        <taxon>Nematocera</taxon>
        <taxon>Sciaroidea</taxon>
        <taxon>Sciaridae</taxon>
        <taxon>Pseudolycoriella</taxon>
    </lineage>
</organism>
<dbReference type="InterPro" id="IPR003656">
    <property type="entry name" value="Znf_BED"/>
</dbReference>
<dbReference type="GO" id="GO:0005634">
    <property type="term" value="C:nucleus"/>
    <property type="evidence" value="ECO:0007669"/>
    <property type="project" value="UniProtKB-SubCell"/>
</dbReference>
<evidence type="ECO:0000256" key="5">
    <source>
        <dbReference type="ARBA" id="ARBA00023015"/>
    </source>
</evidence>
<evidence type="ECO:0000256" key="3">
    <source>
        <dbReference type="ARBA" id="ARBA00022771"/>
    </source>
</evidence>
<dbReference type="PANTHER" id="PTHR46481">
    <property type="entry name" value="ZINC FINGER BED DOMAIN-CONTAINING PROTEIN 4"/>
    <property type="match status" value="1"/>
</dbReference>
<dbReference type="AlphaFoldDB" id="A0A9Q0RVK2"/>
<keyword evidence="4" id="KW-0862">Zinc</keyword>
<dbReference type="InterPro" id="IPR052035">
    <property type="entry name" value="ZnF_BED_domain_contain"/>
</dbReference>
<gene>
    <name evidence="10" type="ORF">Bhyg_14341</name>
</gene>
<keyword evidence="6" id="KW-0804">Transcription</keyword>
<accession>A0A9Q0RVK2</accession>
<dbReference type="PANTHER" id="PTHR46481:SF10">
    <property type="entry name" value="ZINC FINGER BED DOMAIN-CONTAINING PROTEIN 39"/>
    <property type="match status" value="1"/>
</dbReference>
<evidence type="ECO:0000313" key="11">
    <source>
        <dbReference type="Proteomes" id="UP001151699"/>
    </source>
</evidence>
<evidence type="ECO:0000256" key="6">
    <source>
        <dbReference type="ARBA" id="ARBA00023163"/>
    </source>
</evidence>
<evidence type="ECO:0000256" key="1">
    <source>
        <dbReference type="ARBA" id="ARBA00004123"/>
    </source>
</evidence>
<dbReference type="SMART" id="SM00614">
    <property type="entry name" value="ZnF_BED"/>
    <property type="match status" value="1"/>
</dbReference>
<dbReference type="EMBL" id="WJQU01000004">
    <property type="protein sequence ID" value="KAJ6635755.1"/>
    <property type="molecule type" value="Genomic_DNA"/>
</dbReference>
<reference evidence="10" key="1">
    <citation type="submission" date="2022-07" db="EMBL/GenBank/DDBJ databases">
        <authorList>
            <person name="Trinca V."/>
            <person name="Uliana J.V.C."/>
            <person name="Torres T.T."/>
            <person name="Ward R.J."/>
            <person name="Monesi N."/>
        </authorList>
    </citation>
    <scope>NUCLEOTIDE SEQUENCE</scope>
    <source>
        <strain evidence="10">HSMRA1968</strain>
        <tissue evidence="10">Whole embryos</tissue>
    </source>
</reference>
<dbReference type="OrthoDB" id="7765161at2759"/>
<evidence type="ECO:0000313" key="10">
    <source>
        <dbReference type="EMBL" id="KAJ6635755.1"/>
    </source>
</evidence>
<protein>
    <recommendedName>
        <fullName evidence="9">BED-type domain-containing protein</fullName>
    </recommendedName>
</protein>
<comment type="caution">
    <text evidence="10">The sequence shown here is derived from an EMBL/GenBank/DDBJ whole genome shotgun (WGS) entry which is preliminary data.</text>
</comment>
<evidence type="ECO:0000256" key="7">
    <source>
        <dbReference type="ARBA" id="ARBA00023242"/>
    </source>
</evidence>
<feature type="domain" description="BED-type" evidence="9">
    <location>
        <begin position="1"/>
        <end position="55"/>
    </location>
</feature>
<keyword evidence="7" id="KW-0539">Nucleus</keyword>
<keyword evidence="11" id="KW-1185">Reference proteome</keyword>
<dbReference type="PROSITE" id="PS50808">
    <property type="entry name" value="ZF_BED"/>
    <property type="match status" value="1"/>
</dbReference>
<dbReference type="InterPro" id="IPR036236">
    <property type="entry name" value="Znf_C2H2_sf"/>
</dbReference>
<dbReference type="Proteomes" id="UP001151699">
    <property type="component" value="Chromosome C"/>
</dbReference>
<feature type="non-terminal residue" evidence="10">
    <location>
        <position position="109"/>
    </location>
</feature>
<evidence type="ECO:0000256" key="4">
    <source>
        <dbReference type="ARBA" id="ARBA00022833"/>
    </source>
</evidence>